<keyword evidence="2" id="KW-1185">Reference proteome</keyword>
<dbReference type="STRING" id="260084.SAMN02927928_0169"/>
<evidence type="ECO:0000313" key="1">
    <source>
        <dbReference type="EMBL" id="SCW84707.1"/>
    </source>
</evidence>
<evidence type="ECO:0000313" key="2">
    <source>
        <dbReference type="Proteomes" id="UP000199150"/>
    </source>
</evidence>
<reference evidence="2" key="1">
    <citation type="submission" date="2016-10" db="EMBL/GenBank/DDBJ databases">
        <authorList>
            <person name="Varghese N."/>
            <person name="Submissions S."/>
        </authorList>
    </citation>
    <scope>NUCLEOTIDE SEQUENCE [LARGE SCALE GENOMIC DNA]</scope>
    <source>
        <strain evidence="2">CGMCC 1.3431</strain>
    </source>
</reference>
<dbReference type="OrthoDB" id="3222930at2"/>
<dbReference type="InterPro" id="IPR021459">
    <property type="entry name" value="GH101-related"/>
</dbReference>
<accession>A0A1G4TTX7</accession>
<dbReference type="GO" id="GO:0016787">
    <property type="term" value="F:hydrolase activity"/>
    <property type="evidence" value="ECO:0007669"/>
    <property type="project" value="UniProtKB-KW"/>
</dbReference>
<protein>
    <submittedName>
        <fullName evidence="1">Glycosyl hydrolases related to GH101 family, GHL1-GHL3</fullName>
    </submittedName>
</protein>
<dbReference type="Pfam" id="PF11308">
    <property type="entry name" value="Glyco_hydro_129"/>
    <property type="match status" value="1"/>
</dbReference>
<proteinExistence type="predicted"/>
<sequence>MIRGTLSGLALWLGVVITGSAAASPLVMKVDDAVYSVDPRTLSIEAQLPDGTVVTVMPPLYPTQDIKVIDDVAMSRHWTDSTGHDLVLTAEGHALRLTISGKAGEDLVWNLPPAADGTWLVPDGEGMAFTVSDPFWRAAYAKEHCLGGTTALSFPAWSYLTESRAVTYALADGLQSKLCLHDQDGLQARMKHAFGPGAEKIELLFAIRPPEPLAPALFYREMLKGRGQFKFFADKAVPDLPRLFGAPHAYVWGDGRDMAFLDDLKALGIDRILLAYDQDERTGKFVVTPDYLKKAAGMGYLAGPYESFDNGQPAATADTPVAIWPGDLYPKGCVIEADGKPKTGFANRGCYMSTEAIARYPGPFIPGQRYARHIKDGVSHVFIDVDAFGDFFEDHSPDHPMTMAQDRANRLKRLGLAISQYKLVLGSESVTAWATGVTHYSHGTAQAHSAAIWPMHKNPDFGGYWPPERPPMFFRPVTPTQDEARALFGASDRLPLFEAAFHDSVVSVDRWEFGLMKIAGEERTRFARSLLYGTPTMWNLDRRELVRVGPWLKAAEDDFRQAHGVEAPVALTGFQWLTSDRLVQQASYADGRVLIANYGSTTWQGLDADCVRLTLPGQAAVDMCPPAAPPPYKQGAAPH</sequence>
<organism evidence="1 2">
    <name type="scientific">Asticcacaulis taihuensis</name>
    <dbReference type="NCBI Taxonomy" id="260084"/>
    <lineage>
        <taxon>Bacteria</taxon>
        <taxon>Pseudomonadati</taxon>
        <taxon>Pseudomonadota</taxon>
        <taxon>Alphaproteobacteria</taxon>
        <taxon>Caulobacterales</taxon>
        <taxon>Caulobacteraceae</taxon>
        <taxon>Asticcacaulis</taxon>
    </lineage>
</organism>
<name>A0A1G4TTX7_9CAUL</name>
<dbReference type="AlphaFoldDB" id="A0A1G4TTX7"/>
<dbReference type="RefSeq" id="WP_090650939.1">
    <property type="nucleotide sequence ID" value="NZ_CBCRYE010000012.1"/>
</dbReference>
<dbReference type="Proteomes" id="UP000199150">
    <property type="component" value="Unassembled WGS sequence"/>
</dbReference>
<dbReference type="EMBL" id="FMTS01000013">
    <property type="protein sequence ID" value="SCW84707.1"/>
    <property type="molecule type" value="Genomic_DNA"/>
</dbReference>
<gene>
    <name evidence="1" type="ORF">SAMN02927928_0169</name>
</gene>
<keyword evidence="1" id="KW-0378">Hydrolase</keyword>